<feature type="compositionally biased region" description="Low complexity" evidence="1">
    <location>
        <begin position="65"/>
        <end position="76"/>
    </location>
</feature>
<feature type="region of interest" description="Disordered" evidence="1">
    <location>
        <begin position="65"/>
        <end position="85"/>
    </location>
</feature>
<dbReference type="EMBL" id="LKMD01000102">
    <property type="protein sequence ID" value="PIA98083.1"/>
    <property type="molecule type" value="Genomic_DNA"/>
</dbReference>
<dbReference type="OrthoDB" id="3638448at2759"/>
<evidence type="ECO:0000313" key="3">
    <source>
        <dbReference type="Proteomes" id="UP000230605"/>
    </source>
</evidence>
<feature type="region of interest" description="Disordered" evidence="1">
    <location>
        <begin position="539"/>
        <end position="584"/>
    </location>
</feature>
<feature type="region of interest" description="Disordered" evidence="1">
    <location>
        <begin position="1"/>
        <end position="29"/>
    </location>
</feature>
<gene>
    <name evidence="2" type="ORF">CB0940_05525</name>
</gene>
<dbReference type="AlphaFoldDB" id="A0A2G5I0M9"/>
<sequence>MLQPVTVTGAASSPRKLQKDHNPRHSYRKSFRYASPRCSSLLHGSRNDSQSPLCFDGTGGPGLYSNRSSLSTNGSSIGAHPSTTRSLRVHTKGALLTSGFPYHPGLFDLRIHRIMWEKFTSQIVDSMKLSPAERAKVWAVSTAAAVATPDNYLVARNKSQQILEDKVKEGLISTAPASLASIIREWNEGYFAERGLLARLELTDAPPPAQRGGLIPQEVYLRRVQAERKFSIVVTRQWEPEDVPLEVLRSSSPASCSSLKHSDHGTPVESACSPHITAFKPLPEFPLGSDPLLDVAAELSHLTCYPSPEPPQASQFAELEGDVELETHVEEIPLPSQSGSDEHSGLGVRKTHVQHVEKPETQDQALAEVLTTLDATISHERQHANKATMNGCFHGNRTAKSESVSAGHEQLSRDSSVIDCSPDAAVAGEKYHDPWKTHPAHRSLVDNNAGTNRSSIEVMVVEDTGEHVLAHGHHQEATSWSNNWPLDLDGYSGEIGCKHYDQPAWDVWHGKPNWPLEESIPPSLLPHNAPASCIPVVTESRSIHSRSDQPPRGPAPRITDGDPRLTSETARKDRPSKIPQRTRRKVSVLPALEVQHAKPETFAKPMRSPSASFFLPLDMKAISTSLDFDTRLRARDLAIML</sequence>
<feature type="compositionally biased region" description="Basic and acidic residues" evidence="1">
    <location>
        <begin position="559"/>
        <end position="576"/>
    </location>
</feature>
<accession>A0A2G5I0M9</accession>
<organism evidence="2 3">
    <name type="scientific">Cercospora beticola</name>
    <name type="common">Sugarbeet leaf spot fungus</name>
    <dbReference type="NCBI Taxonomy" id="122368"/>
    <lineage>
        <taxon>Eukaryota</taxon>
        <taxon>Fungi</taxon>
        <taxon>Dikarya</taxon>
        <taxon>Ascomycota</taxon>
        <taxon>Pezizomycotina</taxon>
        <taxon>Dothideomycetes</taxon>
        <taxon>Dothideomycetidae</taxon>
        <taxon>Mycosphaerellales</taxon>
        <taxon>Mycosphaerellaceae</taxon>
        <taxon>Cercospora</taxon>
    </lineage>
</organism>
<evidence type="ECO:0000313" key="2">
    <source>
        <dbReference type="EMBL" id="PIA98083.1"/>
    </source>
</evidence>
<dbReference type="InterPro" id="IPR028018">
    <property type="entry name" value="DUF4646"/>
</dbReference>
<feature type="compositionally biased region" description="Polar residues" evidence="1">
    <location>
        <begin position="1"/>
        <end position="11"/>
    </location>
</feature>
<protein>
    <submittedName>
        <fullName evidence="2">Uncharacterized protein</fullName>
    </submittedName>
</protein>
<evidence type="ECO:0000256" key="1">
    <source>
        <dbReference type="SAM" id="MobiDB-lite"/>
    </source>
</evidence>
<proteinExistence type="predicted"/>
<name>A0A2G5I0M9_CERBT</name>
<dbReference type="Proteomes" id="UP000230605">
    <property type="component" value="Chromosome 2"/>
</dbReference>
<dbReference type="Pfam" id="PF15496">
    <property type="entry name" value="DUF4646"/>
    <property type="match status" value="1"/>
</dbReference>
<comment type="caution">
    <text evidence="2">The sequence shown here is derived from an EMBL/GenBank/DDBJ whole genome shotgun (WGS) entry which is preliminary data.</text>
</comment>
<reference evidence="2 3" key="1">
    <citation type="submission" date="2015-10" db="EMBL/GenBank/DDBJ databases">
        <title>The cercosporin biosynthetic gene cluster was horizontally transferred to several fungal lineages and shown to be expanded in Cercospora beticola based on microsynteny with recipient genomes.</title>
        <authorList>
            <person name="De Jonge R."/>
            <person name="Ebert M.K."/>
            <person name="Suttle J.C."/>
            <person name="Jurick Ii W.M."/>
            <person name="Secor G.A."/>
            <person name="Thomma B.P."/>
            <person name="Van De Peer Y."/>
            <person name="Bolton M.D."/>
        </authorList>
    </citation>
    <scope>NUCLEOTIDE SEQUENCE [LARGE SCALE GENOMIC DNA]</scope>
    <source>
        <strain evidence="2 3">09-40</strain>
    </source>
</reference>